<keyword evidence="1" id="KW-0812">Transmembrane</keyword>
<dbReference type="Proteomes" id="UP000663881">
    <property type="component" value="Unassembled WGS sequence"/>
</dbReference>
<keyword evidence="1" id="KW-1133">Transmembrane helix</keyword>
<evidence type="ECO:0000256" key="1">
    <source>
        <dbReference type="SAM" id="Phobius"/>
    </source>
</evidence>
<name>A0A819DL20_9BILA</name>
<feature type="transmembrane region" description="Helical" evidence="1">
    <location>
        <begin position="36"/>
        <end position="58"/>
    </location>
</feature>
<feature type="transmembrane region" description="Helical" evidence="1">
    <location>
        <begin position="180"/>
        <end position="201"/>
    </location>
</feature>
<sequence length="211" mass="23052">MYTINRIEPAESIGINPSTIPSGRLHEHRRARKFNWIIFIIICIVVIAAVVTTTLLLTKTEREKASIMEMTTLTSILTSTKTTTTTITTTSSSIEITAIAATTTTISSLSASSLLSSPQFSSLSPSKFSSFSSLILSLPELTLAESTLPPLSSLFELLSSEQLSRLVTLVSALSSSQKKIIIIIIIGSISTVQIYLDYFLFLKRLFNLNDI</sequence>
<proteinExistence type="predicted"/>
<evidence type="ECO:0000313" key="3">
    <source>
        <dbReference type="Proteomes" id="UP000663881"/>
    </source>
</evidence>
<comment type="caution">
    <text evidence="2">The sequence shown here is derived from an EMBL/GenBank/DDBJ whole genome shotgun (WGS) entry which is preliminary data.</text>
</comment>
<protein>
    <submittedName>
        <fullName evidence="2">Uncharacterized protein</fullName>
    </submittedName>
</protein>
<keyword evidence="1" id="KW-0472">Membrane</keyword>
<gene>
    <name evidence="2" type="ORF">OKA104_LOCUS20224</name>
</gene>
<dbReference type="AlphaFoldDB" id="A0A819DL20"/>
<accession>A0A819DL20</accession>
<dbReference type="EMBL" id="CAJOAY010001338">
    <property type="protein sequence ID" value="CAF3829908.1"/>
    <property type="molecule type" value="Genomic_DNA"/>
</dbReference>
<evidence type="ECO:0000313" key="2">
    <source>
        <dbReference type="EMBL" id="CAF3829908.1"/>
    </source>
</evidence>
<organism evidence="2 3">
    <name type="scientific">Adineta steineri</name>
    <dbReference type="NCBI Taxonomy" id="433720"/>
    <lineage>
        <taxon>Eukaryota</taxon>
        <taxon>Metazoa</taxon>
        <taxon>Spiralia</taxon>
        <taxon>Gnathifera</taxon>
        <taxon>Rotifera</taxon>
        <taxon>Eurotatoria</taxon>
        <taxon>Bdelloidea</taxon>
        <taxon>Adinetida</taxon>
        <taxon>Adinetidae</taxon>
        <taxon>Adineta</taxon>
    </lineage>
</organism>
<reference evidence="2" key="1">
    <citation type="submission" date="2021-02" db="EMBL/GenBank/DDBJ databases">
        <authorList>
            <person name="Nowell W R."/>
        </authorList>
    </citation>
    <scope>NUCLEOTIDE SEQUENCE</scope>
</reference>